<dbReference type="OrthoDB" id="2116902at2759"/>
<organism evidence="1 2">
    <name type="scientific">Spizellomyces punctatus (strain DAOM BR117)</name>
    <dbReference type="NCBI Taxonomy" id="645134"/>
    <lineage>
        <taxon>Eukaryota</taxon>
        <taxon>Fungi</taxon>
        <taxon>Fungi incertae sedis</taxon>
        <taxon>Chytridiomycota</taxon>
        <taxon>Chytridiomycota incertae sedis</taxon>
        <taxon>Chytridiomycetes</taxon>
        <taxon>Spizellomycetales</taxon>
        <taxon>Spizellomycetaceae</taxon>
        <taxon>Spizellomyces</taxon>
    </lineage>
</organism>
<proteinExistence type="predicted"/>
<dbReference type="AlphaFoldDB" id="A0A0L0HCK4"/>
<dbReference type="VEuPathDB" id="FungiDB:SPPG_05880"/>
<sequence length="548" mass="58739">MLGLNTFRSTVLLLVGIVAYLYLSPDTSILRQRAVRAPLPSTDRVIFPALAEQLARGGTYDIQFQCGVELAYVNIDLYVVQGETTYVTYLATNVTAPAAGIGSIPIKIGDNMRTGSSFVLKVWGPRKDGNGTYEVPNSDHFAIIDPSAGEWNNPGLSLKGGTQFFTGRQATLNYTLGSAFDGVKSIRIDLLSAEWKDIYTIADGIPASGHADTYTLVWHIPASLRLSQFYHLRITASAATLVKKNAVNAPVDDNGAMLSSPEFAIFPHTAVMHPAMTINAPTKWVTNSTVVITWAFQPSPLANVGQWNIELYNTALGTGRSLGVCLGILPNQGYGGQFSYVVPQDLPSGIYFLRLWGWGTTQQASDNVDPVSGTSALIYVTDQATASAYTLSVNAPAQWPQTKNVSISWNYKSDLLNVSGWNIDLFRDSVVYKLYKGLTTSSLPANATNYGLVVPSDWLLGHDYVVRVYGLVQTGNQTQEIGAFSAIFSVVEPNGSQTTTRKGIPAGPTASSGMLANAGGRTVDVDKNMALTTAAALVGMGLVVVLAL</sequence>
<dbReference type="InParanoid" id="A0A0L0HCK4"/>
<accession>A0A0L0HCK4</accession>
<evidence type="ECO:0000313" key="1">
    <source>
        <dbReference type="EMBL" id="KNC98917.1"/>
    </source>
</evidence>
<name>A0A0L0HCK4_SPIPD</name>
<dbReference type="RefSeq" id="XP_016606957.1">
    <property type="nucleotide sequence ID" value="XM_016754087.1"/>
</dbReference>
<dbReference type="GeneID" id="27689224"/>
<dbReference type="EMBL" id="KQ257459">
    <property type="protein sequence ID" value="KNC98917.1"/>
    <property type="molecule type" value="Genomic_DNA"/>
</dbReference>
<keyword evidence="2" id="KW-1185">Reference proteome</keyword>
<gene>
    <name evidence="1" type="ORF">SPPG_05880</name>
</gene>
<protein>
    <submittedName>
        <fullName evidence="1">Uncharacterized protein</fullName>
    </submittedName>
</protein>
<dbReference type="Proteomes" id="UP000053201">
    <property type="component" value="Unassembled WGS sequence"/>
</dbReference>
<reference evidence="1 2" key="1">
    <citation type="submission" date="2009-08" db="EMBL/GenBank/DDBJ databases">
        <title>The Genome Sequence of Spizellomyces punctatus strain DAOM BR117.</title>
        <authorList>
            <consortium name="The Broad Institute Genome Sequencing Platform"/>
            <person name="Russ C."/>
            <person name="Cuomo C."/>
            <person name="Shea T."/>
            <person name="Young S.K."/>
            <person name="Zeng Q."/>
            <person name="Koehrsen M."/>
            <person name="Haas B."/>
            <person name="Borodovsky M."/>
            <person name="Guigo R."/>
            <person name="Alvarado L."/>
            <person name="Berlin A."/>
            <person name="Bochicchio J."/>
            <person name="Borenstein D."/>
            <person name="Chapman S."/>
            <person name="Chen Z."/>
            <person name="Engels R."/>
            <person name="Freedman E."/>
            <person name="Gellesch M."/>
            <person name="Goldberg J."/>
            <person name="Griggs A."/>
            <person name="Gujja S."/>
            <person name="Heiman D."/>
            <person name="Hepburn T."/>
            <person name="Howarth C."/>
            <person name="Jen D."/>
            <person name="Larson L."/>
            <person name="Lewis B."/>
            <person name="Mehta T."/>
            <person name="Park D."/>
            <person name="Pearson M."/>
            <person name="Roberts A."/>
            <person name="Saif S."/>
            <person name="Shenoy N."/>
            <person name="Sisk P."/>
            <person name="Stolte C."/>
            <person name="Sykes S."/>
            <person name="Thomson T."/>
            <person name="Walk T."/>
            <person name="White J."/>
            <person name="Yandava C."/>
            <person name="Burger G."/>
            <person name="Gray M.W."/>
            <person name="Holland P.W.H."/>
            <person name="King N."/>
            <person name="Lang F.B.F."/>
            <person name="Roger A.J."/>
            <person name="Ruiz-Trillo I."/>
            <person name="Lander E."/>
            <person name="Nusbaum C."/>
        </authorList>
    </citation>
    <scope>NUCLEOTIDE SEQUENCE [LARGE SCALE GENOMIC DNA]</scope>
    <source>
        <strain evidence="1 2">DAOM BR117</strain>
    </source>
</reference>
<evidence type="ECO:0000313" key="2">
    <source>
        <dbReference type="Proteomes" id="UP000053201"/>
    </source>
</evidence>